<organism evidence="1 2">
    <name type="scientific">Ureibacillus thermosphaericus</name>
    <dbReference type="NCBI Taxonomy" id="51173"/>
    <lineage>
        <taxon>Bacteria</taxon>
        <taxon>Bacillati</taxon>
        <taxon>Bacillota</taxon>
        <taxon>Bacilli</taxon>
        <taxon>Bacillales</taxon>
        <taxon>Caryophanaceae</taxon>
        <taxon>Ureibacillus</taxon>
    </lineage>
</organism>
<evidence type="ECO:0000313" key="2">
    <source>
        <dbReference type="Proteomes" id="UP000557217"/>
    </source>
</evidence>
<dbReference type="EMBL" id="JACHGZ010000033">
    <property type="protein sequence ID" value="MBB5149978.1"/>
    <property type="molecule type" value="Genomic_DNA"/>
</dbReference>
<reference evidence="1 2" key="1">
    <citation type="submission" date="2020-08" db="EMBL/GenBank/DDBJ databases">
        <title>Genomic Encyclopedia of Type Strains, Phase IV (KMG-IV): sequencing the most valuable type-strain genomes for metagenomic binning, comparative biology and taxonomic classification.</title>
        <authorList>
            <person name="Goeker M."/>
        </authorList>
    </citation>
    <scope>NUCLEOTIDE SEQUENCE [LARGE SCALE GENOMIC DNA]</scope>
    <source>
        <strain evidence="1 2">DSM 10633</strain>
    </source>
</reference>
<evidence type="ECO:0000313" key="1">
    <source>
        <dbReference type="EMBL" id="MBB5149978.1"/>
    </source>
</evidence>
<name>A0A840Q0I3_URETH</name>
<gene>
    <name evidence="1" type="ORF">HNR36_002377</name>
</gene>
<protein>
    <recommendedName>
        <fullName evidence="3">23S rRNA methyltransferase</fullName>
    </recommendedName>
</protein>
<dbReference type="Proteomes" id="UP000557217">
    <property type="component" value="Unassembled WGS sequence"/>
</dbReference>
<keyword evidence="2" id="KW-1185">Reference proteome</keyword>
<dbReference type="AlphaFoldDB" id="A0A840Q0I3"/>
<comment type="caution">
    <text evidence="1">The sequence shown here is derived from an EMBL/GenBank/DDBJ whole genome shotgun (WGS) entry which is preliminary data.</text>
</comment>
<sequence>MRNIHIYVVLLLAMFLLIGCKSSVSDLKEAVSGIHTQAEKAKSGLTIDAYTLREYEIEYKDELFTVDELFKTILRDVQWEYEKNHNKHILLVKGTWKEPLFEQLQLSDDVKERLSKSGKIFIELVFVDELLNSNETTVSMKLNEELLVDEKGAEILYYLYDIYLQQKM</sequence>
<dbReference type="RefSeq" id="WP_016838978.1">
    <property type="nucleotide sequence ID" value="NZ_JAAXPW010000014.1"/>
</dbReference>
<dbReference type="PROSITE" id="PS51257">
    <property type="entry name" value="PROKAR_LIPOPROTEIN"/>
    <property type="match status" value="1"/>
</dbReference>
<accession>A0A840Q0I3</accession>
<proteinExistence type="predicted"/>
<evidence type="ECO:0008006" key="3">
    <source>
        <dbReference type="Google" id="ProtNLM"/>
    </source>
</evidence>